<dbReference type="GO" id="GO:0018741">
    <property type="term" value="F:linear primary-alkylsulfatase activity"/>
    <property type="evidence" value="ECO:0007669"/>
    <property type="project" value="InterPro"/>
</dbReference>
<accession>A8LNV0</accession>
<gene>
    <name evidence="2" type="ordered locus">Dshi_0512</name>
</gene>
<dbReference type="InterPro" id="IPR036866">
    <property type="entry name" value="RibonucZ/Hydroxyglut_hydro"/>
</dbReference>
<dbReference type="KEGG" id="dsh:Dshi_0512"/>
<evidence type="ECO:0000259" key="1">
    <source>
        <dbReference type="Pfam" id="PF00753"/>
    </source>
</evidence>
<dbReference type="HOGENOM" id="CLU_014655_2_0_5"/>
<reference evidence="3" key="1">
    <citation type="journal article" date="2010" name="ISME J.">
        <title>The complete genome sequence of the algal symbiont Dinoroseobacter shibae: a hitchhiker's guide to life in the sea.</title>
        <authorList>
            <person name="Wagner-Dobler I."/>
            <person name="Ballhausen B."/>
            <person name="Berger M."/>
            <person name="Brinkhoff T."/>
            <person name="Buchholz I."/>
            <person name="Bunk B."/>
            <person name="Cypionka H."/>
            <person name="Daniel R."/>
            <person name="Drepper T."/>
            <person name="Gerdts G."/>
            <person name="Hahnke S."/>
            <person name="Han C."/>
            <person name="Jahn D."/>
            <person name="Kalhoefer D."/>
            <person name="Kiss H."/>
            <person name="Klenk H.P."/>
            <person name="Kyrpides N."/>
            <person name="Liebl W."/>
            <person name="Liesegang H."/>
            <person name="Meincke L."/>
            <person name="Pati A."/>
            <person name="Petersen J."/>
            <person name="Piekarski T."/>
            <person name="Pommerenke C."/>
            <person name="Pradella S."/>
            <person name="Pukall R."/>
            <person name="Rabus R."/>
            <person name="Stackebrandt E."/>
            <person name="Thole S."/>
            <person name="Thompson L."/>
            <person name="Tielen P."/>
            <person name="Tomasch J."/>
            <person name="von Jan M."/>
            <person name="Wanphrut N."/>
            <person name="Wichels A."/>
            <person name="Zech H."/>
            <person name="Simon M."/>
        </authorList>
    </citation>
    <scope>NUCLEOTIDE SEQUENCE [LARGE SCALE GENOMIC DNA]</scope>
    <source>
        <strain evidence="3">DSM 16493 / NCIMB 14021 / DFL 12</strain>
    </source>
</reference>
<dbReference type="AlphaFoldDB" id="A8LNV0"/>
<dbReference type="InterPro" id="IPR044097">
    <property type="entry name" value="Bds1/SdsA1_MBL-fold"/>
</dbReference>
<dbReference type="eggNOG" id="COG2015">
    <property type="taxonomic scope" value="Bacteria"/>
</dbReference>
<dbReference type="Pfam" id="PF00753">
    <property type="entry name" value="Lactamase_B"/>
    <property type="match status" value="1"/>
</dbReference>
<protein>
    <submittedName>
        <fullName evidence="2">Beta-lactamase domain protein</fullName>
    </submittedName>
</protein>
<dbReference type="Proteomes" id="UP000006833">
    <property type="component" value="Chromosome"/>
</dbReference>
<sequence length="225" mass="24919">MPSQFTIDILNEAREALPFDDTQDFDELARGLIAAPETLQIEAEAGGFTWELERFNFLKEGENFDSIHPSLERQARLTTQFGLYEVMEGIYQVSGYDLSNPTLIQTDSGWIAYDVLLSKETAEATMELVNQELGKRPIVAVIYSHSHADHFGGVRALVDDAAIEAGEVEIIAPEGFIEHAVSENVYAGNAMTRRRFYQYASLLPASPFGYVTKASARLPPAAPRA</sequence>
<dbReference type="InterPro" id="IPR001279">
    <property type="entry name" value="Metallo-B-lactamas"/>
</dbReference>
<keyword evidence="3" id="KW-1185">Reference proteome</keyword>
<dbReference type="InterPro" id="IPR052195">
    <property type="entry name" value="Bact_Alkyl/Aryl-Sulfatase"/>
</dbReference>
<dbReference type="GO" id="GO:0018909">
    <property type="term" value="P:dodecyl sulfate metabolic process"/>
    <property type="evidence" value="ECO:0007669"/>
    <property type="project" value="InterPro"/>
</dbReference>
<dbReference type="EMBL" id="CP000830">
    <property type="protein sequence ID" value="ABV92258.1"/>
    <property type="molecule type" value="Genomic_DNA"/>
</dbReference>
<dbReference type="STRING" id="398580.Dshi_0512"/>
<dbReference type="PANTHER" id="PTHR43223">
    <property type="entry name" value="ALKYL/ARYL-SULFATASE"/>
    <property type="match status" value="1"/>
</dbReference>
<dbReference type="SUPFAM" id="SSF56281">
    <property type="entry name" value="Metallo-hydrolase/oxidoreductase"/>
    <property type="match status" value="1"/>
</dbReference>
<dbReference type="PANTHER" id="PTHR43223:SF1">
    <property type="entry name" value="ALKYL_ARYL-SULFATASE BDS1"/>
    <property type="match status" value="1"/>
</dbReference>
<dbReference type="RefSeq" id="WP_012177190.1">
    <property type="nucleotide sequence ID" value="NC_009952.1"/>
</dbReference>
<feature type="domain" description="Metallo-beta-lactamase" evidence="1">
    <location>
        <begin position="98"/>
        <end position="189"/>
    </location>
</feature>
<dbReference type="Gene3D" id="3.60.15.30">
    <property type="entry name" value="Metallo-beta-lactamase domain"/>
    <property type="match status" value="1"/>
</dbReference>
<evidence type="ECO:0000313" key="2">
    <source>
        <dbReference type="EMBL" id="ABV92258.1"/>
    </source>
</evidence>
<proteinExistence type="predicted"/>
<dbReference type="GO" id="GO:0030288">
    <property type="term" value="C:outer membrane-bounded periplasmic space"/>
    <property type="evidence" value="ECO:0007669"/>
    <property type="project" value="TreeGrafter"/>
</dbReference>
<evidence type="ECO:0000313" key="3">
    <source>
        <dbReference type="Proteomes" id="UP000006833"/>
    </source>
</evidence>
<organism evidence="2 3">
    <name type="scientific">Dinoroseobacter shibae (strain DSM 16493 / NCIMB 14021 / DFL 12)</name>
    <dbReference type="NCBI Taxonomy" id="398580"/>
    <lineage>
        <taxon>Bacteria</taxon>
        <taxon>Pseudomonadati</taxon>
        <taxon>Pseudomonadota</taxon>
        <taxon>Alphaproteobacteria</taxon>
        <taxon>Rhodobacterales</taxon>
        <taxon>Roseobacteraceae</taxon>
        <taxon>Dinoroseobacter</taxon>
    </lineage>
</organism>
<name>A8LNV0_DINSH</name>
<dbReference type="CDD" id="cd07710">
    <property type="entry name" value="arylsulfatase_Sdsa1-like_MBL-fold"/>
    <property type="match status" value="1"/>
</dbReference>